<dbReference type="Pfam" id="PF08889">
    <property type="entry name" value="WbqC"/>
    <property type="match status" value="1"/>
</dbReference>
<proteinExistence type="predicted"/>
<evidence type="ECO:0000313" key="1">
    <source>
        <dbReference type="EMBL" id="MBG9377303.1"/>
    </source>
</evidence>
<dbReference type="AlphaFoldDB" id="A0A931E8W8"/>
<keyword evidence="2" id="KW-1185">Reference proteome</keyword>
<organism evidence="1 2">
    <name type="scientific">Panacibacter microcysteis</name>
    <dbReference type="NCBI Taxonomy" id="2793269"/>
    <lineage>
        <taxon>Bacteria</taxon>
        <taxon>Pseudomonadati</taxon>
        <taxon>Bacteroidota</taxon>
        <taxon>Chitinophagia</taxon>
        <taxon>Chitinophagales</taxon>
        <taxon>Chitinophagaceae</taxon>
        <taxon>Panacibacter</taxon>
    </lineage>
</organism>
<dbReference type="EMBL" id="JADWYR010000002">
    <property type="protein sequence ID" value="MBG9377303.1"/>
    <property type="molecule type" value="Genomic_DNA"/>
</dbReference>
<name>A0A931E8W8_9BACT</name>
<evidence type="ECO:0000313" key="2">
    <source>
        <dbReference type="Proteomes" id="UP000628448"/>
    </source>
</evidence>
<protein>
    <submittedName>
        <fullName evidence="1">WbqC family protein</fullName>
    </submittedName>
</protein>
<comment type="caution">
    <text evidence="1">The sequence shown here is derived from an EMBL/GenBank/DDBJ whole genome shotgun (WGS) entry which is preliminary data.</text>
</comment>
<dbReference type="RefSeq" id="WP_196991393.1">
    <property type="nucleotide sequence ID" value="NZ_JADWYR010000002.1"/>
</dbReference>
<accession>A0A931E8W8</accession>
<gene>
    <name evidence="1" type="ORF">I5907_13760</name>
</gene>
<reference evidence="1" key="1">
    <citation type="submission" date="2020-11" db="EMBL/GenBank/DDBJ databases">
        <title>Bacterial whole genome sequence for Panacibacter sp. DH6.</title>
        <authorList>
            <person name="Le V."/>
            <person name="Ko S."/>
            <person name="Ahn C.-Y."/>
            <person name="Oh H.-M."/>
        </authorList>
    </citation>
    <scope>NUCLEOTIDE SEQUENCE</scope>
    <source>
        <strain evidence="1">DH6</strain>
    </source>
</reference>
<dbReference type="Proteomes" id="UP000628448">
    <property type="component" value="Unassembled WGS sequence"/>
</dbReference>
<dbReference type="InterPro" id="IPR014985">
    <property type="entry name" value="WbqC"/>
</dbReference>
<sequence>MKKFLIIENQYFPTVNWYKASFSRQYIILSRCERFQKMTFRNRTVICGANGLINLSVPVEQGRDQKLPFGEVRISYRDNWQMNHWRGIVSCYGKSPFFEFYRSDMEKLFSRRYAFLFDMNLEIIGWLNKMLQLPAQIQVEENFVENPDADNMTNNWLPKNFQALGPLVTYTQVFEDRIGFQTNVSIMDLLFNTGPAAGKLLR</sequence>